<dbReference type="AlphaFoldDB" id="A0A9K3PDD1"/>
<reference evidence="2" key="2">
    <citation type="submission" date="2021-04" db="EMBL/GenBank/DDBJ databases">
        <authorList>
            <person name="Podell S."/>
        </authorList>
    </citation>
    <scope>NUCLEOTIDE SEQUENCE</scope>
    <source>
        <strain evidence="2">Hildebrandi</strain>
    </source>
</reference>
<proteinExistence type="predicted"/>
<feature type="region of interest" description="Disordered" evidence="1">
    <location>
        <begin position="97"/>
        <end position="156"/>
    </location>
</feature>
<feature type="compositionally biased region" description="Low complexity" evidence="1">
    <location>
        <begin position="127"/>
        <end position="142"/>
    </location>
</feature>
<keyword evidence="3" id="KW-1185">Reference proteome</keyword>
<dbReference type="EMBL" id="JAGRRH010000024">
    <property type="protein sequence ID" value="KAG7342850.1"/>
    <property type="molecule type" value="Genomic_DNA"/>
</dbReference>
<comment type="caution">
    <text evidence="2">The sequence shown here is derived from an EMBL/GenBank/DDBJ whole genome shotgun (WGS) entry which is preliminary data.</text>
</comment>
<sequence length="156" mass="16682">MASNLHQTPASTRDPPRIRPIAIQLHGPTPFSNDNTPSRHTLQQSTMLMKPSRKFYLDMTVGLAILVHLLETTLHVMVAIFGIGVGVGLILGDSFRASPSSSSVPAGLVHSHTSNSHAGSSASWRRSVTNDNRPTTTTSTPFNSPPPEILNGLPAQ</sequence>
<accession>A0A9K3PDD1</accession>
<dbReference type="Proteomes" id="UP000693970">
    <property type="component" value="Unassembled WGS sequence"/>
</dbReference>
<gene>
    <name evidence="2" type="ORF">IV203_020794</name>
</gene>
<evidence type="ECO:0000313" key="2">
    <source>
        <dbReference type="EMBL" id="KAG7342850.1"/>
    </source>
</evidence>
<reference evidence="2" key="1">
    <citation type="journal article" date="2021" name="Sci. Rep.">
        <title>Diploid genomic architecture of Nitzschia inconspicua, an elite biomass production diatom.</title>
        <authorList>
            <person name="Oliver A."/>
            <person name="Podell S."/>
            <person name="Pinowska A."/>
            <person name="Traller J.C."/>
            <person name="Smith S.R."/>
            <person name="McClure R."/>
            <person name="Beliaev A."/>
            <person name="Bohutskyi P."/>
            <person name="Hill E.A."/>
            <person name="Rabines A."/>
            <person name="Zheng H."/>
            <person name="Allen L.Z."/>
            <person name="Kuo A."/>
            <person name="Grigoriev I.V."/>
            <person name="Allen A.E."/>
            <person name="Hazlebeck D."/>
            <person name="Allen E.E."/>
        </authorList>
    </citation>
    <scope>NUCLEOTIDE SEQUENCE</scope>
    <source>
        <strain evidence="2">Hildebrandi</strain>
    </source>
</reference>
<evidence type="ECO:0000256" key="1">
    <source>
        <dbReference type="SAM" id="MobiDB-lite"/>
    </source>
</evidence>
<name>A0A9K3PDD1_9STRA</name>
<evidence type="ECO:0000313" key="3">
    <source>
        <dbReference type="Proteomes" id="UP000693970"/>
    </source>
</evidence>
<feature type="compositionally biased region" description="Polar residues" evidence="1">
    <location>
        <begin position="111"/>
        <end position="126"/>
    </location>
</feature>
<protein>
    <submittedName>
        <fullName evidence="2">Uncharacterized protein</fullName>
    </submittedName>
</protein>
<organism evidence="2 3">
    <name type="scientific">Nitzschia inconspicua</name>
    <dbReference type="NCBI Taxonomy" id="303405"/>
    <lineage>
        <taxon>Eukaryota</taxon>
        <taxon>Sar</taxon>
        <taxon>Stramenopiles</taxon>
        <taxon>Ochrophyta</taxon>
        <taxon>Bacillariophyta</taxon>
        <taxon>Bacillariophyceae</taxon>
        <taxon>Bacillariophycidae</taxon>
        <taxon>Bacillariales</taxon>
        <taxon>Bacillariaceae</taxon>
        <taxon>Nitzschia</taxon>
    </lineage>
</organism>